<sequence>MRNQRLRKVSFMEFGTIERKIHIEASAEVVFDVVSSPEHLREWWPDEAEFPAAPGGEGRIGFGNPSREGTWVRFEVVDAVPPRRFSFRWTHEEGQSAAPGNSNLVVFEIEPAGTGTILRMTESGFRERGWDEAKIAAEYAEHATGWDYYLPRLPDYAAKVAAGASA</sequence>
<dbReference type="Pfam" id="PF08327">
    <property type="entry name" value="AHSA1"/>
    <property type="match status" value="1"/>
</dbReference>
<comment type="similarity">
    <text evidence="1">Belongs to the AHA1 family.</text>
</comment>
<organism evidence="3 4">
    <name type="scientific">Nonomuraea fuscirosea</name>
    <dbReference type="NCBI Taxonomy" id="1291556"/>
    <lineage>
        <taxon>Bacteria</taxon>
        <taxon>Bacillati</taxon>
        <taxon>Actinomycetota</taxon>
        <taxon>Actinomycetes</taxon>
        <taxon>Streptosporangiales</taxon>
        <taxon>Streptosporangiaceae</taxon>
        <taxon>Nonomuraea</taxon>
    </lineage>
</organism>
<reference evidence="3 4" key="1">
    <citation type="submission" date="2018-03" db="EMBL/GenBank/DDBJ databases">
        <title>Genomic Encyclopedia of Type Strains, Phase III (KMG-III): the genomes of soil and plant-associated and newly described type strains.</title>
        <authorList>
            <person name="Whitman W."/>
        </authorList>
    </citation>
    <scope>NUCLEOTIDE SEQUENCE [LARGE SCALE GENOMIC DNA]</scope>
    <source>
        <strain evidence="3 4">CGMCC 4.7104</strain>
    </source>
</reference>
<dbReference type="EMBL" id="PVNG01000041">
    <property type="protein sequence ID" value="PRX48049.1"/>
    <property type="molecule type" value="Genomic_DNA"/>
</dbReference>
<evidence type="ECO:0000313" key="3">
    <source>
        <dbReference type="EMBL" id="PRX48049.1"/>
    </source>
</evidence>
<dbReference type="Gene3D" id="3.30.530.20">
    <property type="match status" value="1"/>
</dbReference>
<name>A0A2T0LVZ1_9ACTN</name>
<dbReference type="InterPro" id="IPR023393">
    <property type="entry name" value="START-like_dom_sf"/>
</dbReference>
<feature type="domain" description="Activator of Hsp90 ATPase homologue 1/2-like C-terminal" evidence="2">
    <location>
        <begin position="25"/>
        <end position="156"/>
    </location>
</feature>
<accession>A0A2T0LVZ1</accession>
<keyword evidence="4" id="KW-1185">Reference proteome</keyword>
<evidence type="ECO:0000313" key="4">
    <source>
        <dbReference type="Proteomes" id="UP000238312"/>
    </source>
</evidence>
<gene>
    <name evidence="3" type="ORF">B0I32_1415</name>
</gene>
<dbReference type="SUPFAM" id="SSF55961">
    <property type="entry name" value="Bet v1-like"/>
    <property type="match status" value="1"/>
</dbReference>
<dbReference type="Proteomes" id="UP000238312">
    <property type="component" value="Unassembled WGS sequence"/>
</dbReference>
<dbReference type="AlphaFoldDB" id="A0A2T0LVZ1"/>
<proteinExistence type="inferred from homology"/>
<evidence type="ECO:0000256" key="1">
    <source>
        <dbReference type="ARBA" id="ARBA00006817"/>
    </source>
</evidence>
<evidence type="ECO:0000259" key="2">
    <source>
        <dbReference type="Pfam" id="PF08327"/>
    </source>
</evidence>
<comment type="caution">
    <text evidence="3">The sequence shown here is derived from an EMBL/GenBank/DDBJ whole genome shotgun (WGS) entry which is preliminary data.</text>
</comment>
<dbReference type="RefSeq" id="WP_358361741.1">
    <property type="nucleotide sequence ID" value="NZ_JBFAIL010000082.1"/>
</dbReference>
<protein>
    <submittedName>
        <fullName evidence="3">Uncharacterized protein YndB with AHSA1/START domain</fullName>
    </submittedName>
</protein>
<dbReference type="InterPro" id="IPR013538">
    <property type="entry name" value="ASHA1/2-like_C"/>
</dbReference>